<sequence length="521" mass="59534">MKLFYDLFSGGTFWDAVGVFYQSAVFIYGTSLLMAYAMLAIMSLISIQRYMKKNASVDFQVIVESPLAPGISVIAPAFNEGVTIISNVRSLLTFNYPKFEVIIVNDGSTDDTLEKLIDEYELVHVEYAFREKLNCEPIKRIFKSTNRAYEKLVVVDKVNGKSKADASNAGINISSYDYFLCTDVDCILDKDTLIKLIKPFMDEETTKVKEVGAPCQECGYVHIEEDYRRVIASGATLRMVNSCDVDEGLMIRVRPPRRLIPRFQEMEYIRAYMLGKMGWDFINAVPNVSGGLGMFDKEIAVKAGGYDSKSFGEDMDMVTRMCAFMKDNKRKYSVRYVPLTLCWTEGPTTLKVFGRQRSRWGRGLAQIMSIHRKIIGNPRYGRLGLIVFPYNFLYELLAPIVEFTGILFYIYLIITGQINWPFAIILIVFVYTYSVMITTLALLWDQLTFKYYKTWGETIGLCLMAFLEPFIYHPLIMFFAIKGYFNFVTGRKHVWGNMQRQGFGMQPTKKKTDAAAMAATK</sequence>
<keyword evidence="3" id="KW-0808">Transferase</keyword>
<reference evidence="6" key="1">
    <citation type="journal article" date="2019" name="Int. J. Syst. Evol. Microbiol.">
        <title>The Global Catalogue of Microorganisms (GCM) 10K type strain sequencing project: providing services to taxonomists for standard genome sequencing and annotation.</title>
        <authorList>
            <consortium name="The Broad Institute Genomics Platform"/>
            <consortium name="The Broad Institute Genome Sequencing Center for Infectious Disease"/>
            <person name="Wu L."/>
            <person name="Ma J."/>
        </authorList>
    </citation>
    <scope>NUCLEOTIDE SEQUENCE [LARGE SCALE GENOMIC DNA]</scope>
    <source>
        <strain evidence="6">JCM 32105</strain>
    </source>
</reference>
<feature type="transmembrane region" description="Helical" evidence="4">
    <location>
        <begin position="420"/>
        <end position="443"/>
    </location>
</feature>
<feature type="transmembrane region" description="Helical" evidence="4">
    <location>
        <begin position="392"/>
        <end position="414"/>
    </location>
</feature>
<dbReference type="RefSeq" id="WP_345084311.1">
    <property type="nucleotide sequence ID" value="NZ_BAABFA010000019.1"/>
</dbReference>
<keyword evidence="6" id="KW-1185">Reference proteome</keyword>
<dbReference type="Proteomes" id="UP001500067">
    <property type="component" value="Unassembled WGS sequence"/>
</dbReference>
<dbReference type="Pfam" id="PF13641">
    <property type="entry name" value="Glyco_tranf_2_3"/>
    <property type="match status" value="1"/>
</dbReference>
<dbReference type="PANTHER" id="PTHR43630">
    <property type="entry name" value="POLY-BETA-1,6-N-ACETYL-D-GLUCOSAMINE SYNTHASE"/>
    <property type="match status" value="1"/>
</dbReference>
<dbReference type="SUPFAM" id="SSF53448">
    <property type="entry name" value="Nucleotide-diphospho-sugar transferases"/>
    <property type="match status" value="1"/>
</dbReference>
<keyword evidence="4" id="KW-1133">Transmembrane helix</keyword>
<evidence type="ECO:0000256" key="4">
    <source>
        <dbReference type="SAM" id="Phobius"/>
    </source>
</evidence>
<evidence type="ECO:0000256" key="3">
    <source>
        <dbReference type="ARBA" id="ARBA00022679"/>
    </source>
</evidence>
<keyword evidence="4" id="KW-0472">Membrane</keyword>
<comment type="caution">
    <text evidence="5">The sequence shown here is derived from an EMBL/GenBank/DDBJ whole genome shotgun (WGS) entry which is preliminary data.</text>
</comment>
<organism evidence="5 6">
    <name type="scientific">Nemorincola caseinilytica</name>
    <dbReference type="NCBI Taxonomy" id="2054315"/>
    <lineage>
        <taxon>Bacteria</taxon>
        <taxon>Pseudomonadati</taxon>
        <taxon>Bacteroidota</taxon>
        <taxon>Chitinophagia</taxon>
        <taxon>Chitinophagales</taxon>
        <taxon>Chitinophagaceae</taxon>
        <taxon>Nemorincola</taxon>
    </lineage>
</organism>
<evidence type="ECO:0000313" key="6">
    <source>
        <dbReference type="Proteomes" id="UP001500067"/>
    </source>
</evidence>
<accession>A0ABP8NKT4</accession>
<dbReference type="CDD" id="cd06423">
    <property type="entry name" value="CESA_like"/>
    <property type="match status" value="1"/>
</dbReference>
<proteinExistence type="inferred from homology"/>
<feature type="transmembrane region" description="Helical" evidence="4">
    <location>
        <begin position="455"/>
        <end position="481"/>
    </location>
</feature>
<dbReference type="PANTHER" id="PTHR43630:SF1">
    <property type="entry name" value="POLY-BETA-1,6-N-ACETYL-D-GLUCOSAMINE SYNTHASE"/>
    <property type="match status" value="1"/>
</dbReference>
<feature type="transmembrane region" description="Helical" evidence="4">
    <location>
        <begin position="20"/>
        <end position="45"/>
    </location>
</feature>
<evidence type="ECO:0000256" key="2">
    <source>
        <dbReference type="ARBA" id="ARBA00022676"/>
    </source>
</evidence>
<protein>
    <submittedName>
        <fullName evidence="5">Glycosyltransferase</fullName>
    </submittedName>
</protein>
<keyword evidence="2" id="KW-0328">Glycosyltransferase</keyword>
<evidence type="ECO:0000313" key="5">
    <source>
        <dbReference type="EMBL" id="GAA4468956.1"/>
    </source>
</evidence>
<evidence type="ECO:0000256" key="1">
    <source>
        <dbReference type="ARBA" id="ARBA00006739"/>
    </source>
</evidence>
<comment type="similarity">
    <text evidence="1">Belongs to the glycosyltransferase 2 family.</text>
</comment>
<dbReference type="Gene3D" id="3.90.550.10">
    <property type="entry name" value="Spore Coat Polysaccharide Biosynthesis Protein SpsA, Chain A"/>
    <property type="match status" value="1"/>
</dbReference>
<name>A0ABP8NKT4_9BACT</name>
<dbReference type="EMBL" id="BAABFA010000019">
    <property type="protein sequence ID" value="GAA4468956.1"/>
    <property type="molecule type" value="Genomic_DNA"/>
</dbReference>
<dbReference type="InterPro" id="IPR029044">
    <property type="entry name" value="Nucleotide-diphossugar_trans"/>
</dbReference>
<gene>
    <name evidence="5" type="ORF">GCM10023093_27590</name>
</gene>
<keyword evidence="4" id="KW-0812">Transmembrane</keyword>